<comment type="caution">
    <text evidence="3">The sequence shown here is derived from an EMBL/GenBank/DDBJ whole genome shotgun (WGS) entry which is preliminary data.</text>
</comment>
<accession>A0A9X2FIG1</accession>
<evidence type="ECO:0000313" key="4">
    <source>
        <dbReference type="Proteomes" id="UP001155241"/>
    </source>
</evidence>
<feature type="signal peptide" evidence="1">
    <location>
        <begin position="1"/>
        <end position="29"/>
    </location>
</feature>
<protein>
    <submittedName>
        <fullName evidence="3">PEP-CTERM sorting domain-containing protein</fullName>
    </submittedName>
</protein>
<dbReference type="Proteomes" id="UP001155241">
    <property type="component" value="Unassembled WGS sequence"/>
</dbReference>
<dbReference type="Pfam" id="PF07589">
    <property type="entry name" value="PEP-CTERM"/>
    <property type="match status" value="1"/>
</dbReference>
<feature type="chain" id="PRO_5040935857" evidence="1">
    <location>
        <begin position="30"/>
        <end position="638"/>
    </location>
</feature>
<dbReference type="RefSeq" id="WP_252854062.1">
    <property type="nucleotide sequence ID" value="NZ_JAMXLR010000062.1"/>
</dbReference>
<dbReference type="NCBIfam" id="TIGR02595">
    <property type="entry name" value="PEP_CTERM"/>
    <property type="match status" value="1"/>
</dbReference>
<name>A0A9X2FIG1_9BACT</name>
<keyword evidence="1" id="KW-0732">Signal</keyword>
<sequence>MLIFNRLWRTSSLLIATALLVAPANTLLAFDVFWTNPGTGTWTNANNWDIAPDTPDAFFEDVPIINNGGTATVSSAVTDVAGVALGYAENSSGTILIQNGGSLTLVETAGAATNVAPNGAANIGFEGGTGNEGDSGLLEVQGGGTLAAVYFDINQNGKMLIGTGTGVANASTTSGSLFSNGTLEVIGPGHNISLAGNLVLEEKAEGSSRFIPHITGANHTVINVTGDAQLGGSLVPKFDGVTPQLGDSWDLVNAASVDGDLDIDNSQAPALSPGLAYSTRVVSGGNGEILQMGVAAFAKLKVNTTTGAVSMVSESGAPINMVGYTIGSASGRINQASWNSLADQGETGWEEAGGSPTAVSELNAENSLSMSTTAINLGNSLYAPPTEFGDAPDITFQYGVEGETTPTNGIIEYSGNAAINNLLLTVDPETGEGQLKNSSPFTIDILGYTIQSAGGSLDASGWTSLESQSVTGWDDTAAAADEFGLSELVPLDPASTLSPGTAYSLGEMFQVGGAEDLTLEFALVVDGEPEIRQGVVLYAAAIAGDYNNDGVVNIADYVVWRNNLGAPEGTLPNDADGGVIGTAQYQTWKTNFGSSAGAGAGAWAAASASVPEPSTLVIVLAGLCAWSGVRARRRSIDS</sequence>
<dbReference type="EMBL" id="JAMXLR010000062">
    <property type="protein sequence ID" value="MCO6045946.1"/>
    <property type="molecule type" value="Genomic_DNA"/>
</dbReference>
<evidence type="ECO:0000256" key="1">
    <source>
        <dbReference type="SAM" id="SignalP"/>
    </source>
</evidence>
<evidence type="ECO:0000259" key="2">
    <source>
        <dbReference type="Pfam" id="PF07589"/>
    </source>
</evidence>
<dbReference type="InterPro" id="IPR013424">
    <property type="entry name" value="Ice-binding_C"/>
</dbReference>
<proteinExistence type="predicted"/>
<dbReference type="InterPro" id="IPR018247">
    <property type="entry name" value="EF_Hand_1_Ca_BS"/>
</dbReference>
<feature type="domain" description="Ice-binding protein C-terminal" evidence="2">
    <location>
        <begin position="609"/>
        <end position="634"/>
    </location>
</feature>
<keyword evidence="4" id="KW-1185">Reference proteome</keyword>
<dbReference type="AlphaFoldDB" id="A0A9X2FIG1"/>
<evidence type="ECO:0000313" key="3">
    <source>
        <dbReference type="EMBL" id="MCO6045946.1"/>
    </source>
</evidence>
<reference evidence="3" key="1">
    <citation type="submission" date="2022-06" db="EMBL/GenBank/DDBJ databases">
        <title>Aeoliella straminimaris, a novel planctomycete from sediments.</title>
        <authorList>
            <person name="Vitorino I.R."/>
            <person name="Lage O.M."/>
        </authorList>
    </citation>
    <scope>NUCLEOTIDE SEQUENCE</scope>
    <source>
        <strain evidence="3">ICT_H6.2</strain>
    </source>
</reference>
<organism evidence="3 4">
    <name type="scientific">Aeoliella straminimaris</name>
    <dbReference type="NCBI Taxonomy" id="2954799"/>
    <lineage>
        <taxon>Bacteria</taxon>
        <taxon>Pseudomonadati</taxon>
        <taxon>Planctomycetota</taxon>
        <taxon>Planctomycetia</taxon>
        <taxon>Pirellulales</taxon>
        <taxon>Lacipirellulaceae</taxon>
        <taxon>Aeoliella</taxon>
    </lineage>
</organism>
<dbReference type="PROSITE" id="PS00018">
    <property type="entry name" value="EF_HAND_1"/>
    <property type="match status" value="1"/>
</dbReference>
<gene>
    <name evidence="3" type="ORF">NG895_18765</name>
</gene>